<reference evidence="1" key="1">
    <citation type="submission" date="2020-06" db="EMBL/GenBank/DDBJ databases">
        <authorList>
            <person name="Li T."/>
            <person name="Hu X."/>
            <person name="Zhang T."/>
            <person name="Song X."/>
            <person name="Zhang H."/>
            <person name="Dai N."/>
            <person name="Sheng W."/>
            <person name="Hou X."/>
            <person name="Wei L."/>
        </authorList>
    </citation>
    <scope>NUCLEOTIDE SEQUENCE</scope>
    <source>
        <strain evidence="1">G02</strain>
        <tissue evidence="1">Leaf</tissue>
    </source>
</reference>
<dbReference type="SUPFAM" id="SSF56672">
    <property type="entry name" value="DNA/RNA polymerases"/>
    <property type="match status" value="1"/>
</dbReference>
<comment type="caution">
    <text evidence="1">The sequence shown here is derived from an EMBL/GenBank/DDBJ whole genome shotgun (WGS) entry which is preliminary data.</text>
</comment>
<name>A0AAW2PKY6_SESRA</name>
<organism evidence="1">
    <name type="scientific">Sesamum radiatum</name>
    <name type="common">Black benniseed</name>
    <dbReference type="NCBI Taxonomy" id="300843"/>
    <lineage>
        <taxon>Eukaryota</taxon>
        <taxon>Viridiplantae</taxon>
        <taxon>Streptophyta</taxon>
        <taxon>Embryophyta</taxon>
        <taxon>Tracheophyta</taxon>
        <taxon>Spermatophyta</taxon>
        <taxon>Magnoliopsida</taxon>
        <taxon>eudicotyledons</taxon>
        <taxon>Gunneridae</taxon>
        <taxon>Pentapetalae</taxon>
        <taxon>asterids</taxon>
        <taxon>lamiids</taxon>
        <taxon>Lamiales</taxon>
        <taxon>Pedaliaceae</taxon>
        <taxon>Sesamum</taxon>
    </lineage>
</organism>
<dbReference type="AlphaFoldDB" id="A0AAW2PKY6"/>
<accession>A0AAW2PKY6</accession>
<dbReference type="InterPro" id="IPR043502">
    <property type="entry name" value="DNA/RNA_pol_sf"/>
</dbReference>
<gene>
    <name evidence="1" type="ORF">Sradi_3966500</name>
</gene>
<evidence type="ECO:0000313" key="1">
    <source>
        <dbReference type="EMBL" id="KAL0355196.1"/>
    </source>
</evidence>
<proteinExistence type="predicted"/>
<dbReference type="EMBL" id="JACGWJ010000017">
    <property type="protein sequence ID" value="KAL0355196.1"/>
    <property type="molecule type" value="Genomic_DNA"/>
</dbReference>
<sequence>MEVSFLVRTCVPDSVGRCKDKFLHPVRLLKLGGYDLVLGCDWLSNFYPVELYFHQLKVTLSQGEERLILRTLPKETRTKFMATHSLAKLMRRKNREIEGELFFNHKVLMGGAEDNKVQELLQKYDDVFKEPNSLPLEREIEHCIELLPDTIPRKQHPYIYAYGKKTEIEKIVKEMLDSGMGKLQFWSHMYKGFAILVPYLSQ</sequence>
<reference evidence="1" key="2">
    <citation type="journal article" date="2024" name="Plant">
        <title>Genomic evolution and insights into agronomic trait innovations of Sesamum species.</title>
        <authorList>
            <person name="Miao H."/>
            <person name="Wang L."/>
            <person name="Qu L."/>
            <person name="Liu H."/>
            <person name="Sun Y."/>
            <person name="Le M."/>
            <person name="Wang Q."/>
            <person name="Wei S."/>
            <person name="Zheng Y."/>
            <person name="Lin W."/>
            <person name="Duan Y."/>
            <person name="Cao H."/>
            <person name="Xiong S."/>
            <person name="Wang X."/>
            <person name="Wei L."/>
            <person name="Li C."/>
            <person name="Ma Q."/>
            <person name="Ju M."/>
            <person name="Zhao R."/>
            <person name="Li G."/>
            <person name="Mu C."/>
            <person name="Tian Q."/>
            <person name="Mei H."/>
            <person name="Zhang T."/>
            <person name="Gao T."/>
            <person name="Zhang H."/>
        </authorList>
    </citation>
    <scope>NUCLEOTIDE SEQUENCE</scope>
    <source>
        <strain evidence="1">G02</strain>
    </source>
</reference>
<protein>
    <submittedName>
        <fullName evidence="1">Uncharacterized protein</fullName>
    </submittedName>
</protein>